<comment type="pathway">
    <text evidence="9">Cofactor biosynthesis; biotin biosynthesis; biotin from 7,8-diaminononanoate: step 1/2.</text>
</comment>
<dbReference type="Gene3D" id="3.40.50.300">
    <property type="entry name" value="P-loop containing nucleotide triphosphate hydrolases"/>
    <property type="match status" value="1"/>
</dbReference>
<comment type="catalytic activity">
    <reaction evidence="8">
        <text>(7R,8S)-8-amino-7-(carboxyamino)nonanoate + ATP = (4R,5S)-dethiobiotin + ADP + phosphate + H(+)</text>
        <dbReference type="Rhea" id="RHEA:63684"/>
        <dbReference type="ChEBI" id="CHEBI:15378"/>
        <dbReference type="ChEBI" id="CHEBI:30616"/>
        <dbReference type="ChEBI" id="CHEBI:43474"/>
        <dbReference type="ChEBI" id="CHEBI:149470"/>
        <dbReference type="ChEBI" id="CHEBI:149473"/>
        <dbReference type="ChEBI" id="CHEBI:456216"/>
    </reaction>
</comment>
<dbReference type="OrthoDB" id="9802097at2"/>
<dbReference type="PANTHER" id="PTHR43210">
    <property type="entry name" value="DETHIOBIOTIN SYNTHETASE"/>
    <property type="match status" value="1"/>
</dbReference>
<proteinExistence type="inferred from homology"/>
<evidence type="ECO:0000313" key="11">
    <source>
        <dbReference type="EMBL" id="BCD70177.1"/>
    </source>
</evidence>
<evidence type="ECO:0000313" key="12">
    <source>
        <dbReference type="Proteomes" id="UP000317935"/>
    </source>
</evidence>
<comment type="similarity">
    <text evidence="9">Belongs to the dethiobiotin synthetase family.</text>
</comment>
<name>A0A6J4CXC1_9HELI</name>
<sequence length="219" mass="24707">MYRSIFVSATNTGVGKTTLAKQMAKLYNEKGIKTLLAKPIESGVQQGGLGDGGLFLEENLHVDENLRMEDISFYRYVLPASPFVAARFEPHLPPIDFKQIEKKLKALQERCDLLIVEGVGGLLVPLDEKVKIIDLALALRSKILLISPSKLGMINDLLLNQYYLSTHKLDYQITINMPDARSYYQTSKPYIDYLNSTLKDPILIFQEQTSLLLDKLLES</sequence>
<dbReference type="InterPro" id="IPR004472">
    <property type="entry name" value="DTB_synth_BioD"/>
</dbReference>
<reference evidence="10 13" key="2">
    <citation type="submission" date="2020-04" db="EMBL/GenBank/DDBJ databases">
        <title>Genomic analysis of gastric non-Helicobacter pylori Helicobacters isolated in Japan.</title>
        <authorList>
            <person name="Suzuki M."/>
            <person name="Rimbara E."/>
        </authorList>
    </citation>
    <scope>NUCLEOTIDE SEQUENCE [LARGE SCALE GENOMIC DNA]</scope>
    <source>
        <strain evidence="10 13">NHP19-0020</strain>
    </source>
</reference>
<evidence type="ECO:0000256" key="4">
    <source>
        <dbReference type="ARBA" id="ARBA00022741"/>
    </source>
</evidence>
<evidence type="ECO:0000256" key="6">
    <source>
        <dbReference type="ARBA" id="ARBA00022840"/>
    </source>
</evidence>
<comment type="cofactor">
    <cofactor evidence="9">
        <name>Mg(2+)</name>
        <dbReference type="ChEBI" id="CHEBI:18420"/>
    </cofactor>
</comment>
<feature type="active site" evidence="9">
    <location>
        <position position="38"/>
    </location>
</feature>
<comment type="subunit">
    <text evidence="9">Homodimer.</text>
</comment>
<dbReference type="SUPFAM" id="SSF52540">
    <property type="entry name" value="P-loop containing nucleoside triphosphate hydrolases"/>
    <property type="match status" value="1"/>
</dbReference>
<feature type="binding site" evidence="9">
    <location>
        <position position="63"/>
    </location>
    <ligand>
        <name>Mg(2+)</name>
        <dbReference type="ChEBI" id="CHEBI:18420"/>
    </ligand>
</feature>
<dbReference type="EC" id="6.3.3.3" evidence="9"/>
<keyword evidence="2 9" id="KW-0436">Ligase</keyword>
<feature type="binding site" evidence="9">
    <location>
        <begin position="13"/>
        <end position="18"/>
    </location>
    <ligand>
        <name>ATP</name>
        <dbReference type="ChEBI" id="CHEBI:30616"/>
    </ligand>
</feature>
<dbReference type="NCBIfam" id="TIGR00347">
    <property type="entry name" value="bioD"/>
    <property type="match status" value="1"/>
</dbReference>
<reference evidence="11 12" key="1">
    <citation type="submission" date="2019-06" db="EMBL/GenBank/DDBJ databases">
        <title>Complete genome sequence of Helicobacter suis SNTW101c.</title>
        <authorList>
            <person name="Rimbara E."/>
            <person name="Suzuki M."/>
            <person name="Matsui H."/>
            <person name="Nakamura M."/>
            <person name="Mori S."/>
            <person name="Shibayama K."/>
        </authorList>
    </citation>
    <scope>NUCLEOTIDE SEQUENCE [LARGE SCALE GENOMIC DNA]</scope>
    <source>
        <strain evidence="11 12">SNTW101c</strain>
    </source>
</reference>
<dbReference type="GO" id="GO:0004141">
    <property type="term" value="F:dethiobiotin synthase activity"/>
    <property type="evidence" value="ECO:0007669"/>
    <property type="project" value="UniProtKB-UniRule"/>
</dbReference>
<keyword evidence="6 9" id="KW-0067">ATP-binding</keyword>
<dbReference type="UniPathway" id="UPA00078">
    <property type="reaction ID" value="UER00161"/>
</dbReference>
<accession>A0A6J4CXC1</accession>
<dbReference type="GO" id="GO:0009102">
    <property type="term" value="P:biotin biosynthetic process"/>
    <property type="evidence" value="ECO:0007669"/>
    <property type="project" value="UniProtKB-UniRule"/>
</dbReference>
<dbReference type="PANTHER" id="PTHR43210:SF2">
    <property type="entry name" value="ATP-DEPENDENT DETHIOBIOTIN SYNTHETASE BIOD 2"/>
    <property type="match status" value="1"/>
</dbReference>
<comment type="catalytic activity">
    <reaction evidence="9">
        <text>(7R,8S)-7,8-diammoniononanoate + CO2 + ATP = (4R,5S)-dethiobiotin + ADP + phosphate + 3 H(+)</text>
        <dbReference type="Rhea" id="RHEA:15805"/>
        <dbReference type="ChEBI" id="CHEBI:15378"/>
        <dbReference type="ChEBI" id="CHEBI:16526"/>
        <dbReference type="ChEBI" id="CHEBI:30616"/>
        <dbReference type="ChEBI" id="CHEBI:43474"/>
        <dbReference type="ChEBI" id="CHEBI:149469"/>
        <dbReference type="ChEBI" id="CHEBI:149473"/>
        <dbReference type="ChEBI" id="CHEBI:456216"/>
        <dbReference type="EC" id="6.3.3.3"/>
    </reaction>
</comment>
<dbReference type="GO" id="GO:0000287">
    <property type="term" value="F:magnesium ion binding"/>
    <property type="evidence" value="ECO:0007669"/>
    <property type="project" value="UniProtKB-UniRule"/>
</dbReference>
<feature type="binding site" evidence="9">
    <location>
        <position position="117"/>
    </location>
    <ligand>
        <name>Mg(2+)</name>
        <dbReference type="ChEBI" id="CHEBI:18420"/>
    </ligand>
</feature>
<dbReference type="InterPro" id="IPR027417">
    <property type="entry name" value="P-loop_NTPase"/>
</dbReference>
<dbReference type="AlphaFoldDB" id="A0A6J4CXC1"/>
<evidence type="ECO:0000256" key="1">
    <source>
        <dbReference type="ARBA" id="ARBA00022490"/>
    </source>
</evidence>
<dbReference type="RefSeq" id="WP_006563959.1">
    <property type="nucleotide sequence ID" value="NZ_AP019774.1"/>
</dbReference>
<evidence type="ECO:0000256" key="3">
    <source>
        <dbReference type="ARBA" id="ARBA00022723"/>
    </source>
</evidence>
<evidence type="ECO:0000256" key="7">
    <source>
        <dbReference type="ARBA" id="ARBA00022842"/>
    </source>
</evidence>
<dbReference type="GeneID" id="56928176"/>
<dbReference type="GO" id="GO:0005829">
    <property type="term" value="C:cytosol"/>
    <property type="evidence" value="ECO:0007669"/>
    <property type="project" value="TreeGrafter"/>
</dbReference>
<keyword evidence="5 9" id="KW-0093">Biotin biosynthesis</keyword>
<evidence type="ECO:0000256" key="5">
    <source>
        <dbReference type="ARBA" id="ARBA00022756"/>
    </source>
</evidence>
<comment type="function">
    <text evidence="9">Catalyzes a mechanistically unusual reaction, the ATP-dependent insertion of CO2 between the N7 and N8 nitrogen atoms of 7,8-diaminopelargonic acid (DAPA, also called 7,8-diammoniononanoate) to form a ureido ring.</text>
</comment>
<organism evidence="11 12">
    <name type="scientific">Helicobacter suis</name>
    <dbReference type="NCBI Taxonomy" id="104628"/>
    <lineage>
        <taxon>Bacteria</taxon>
        <taxon>Pseudomonadati</taxon>
        <taxon>Campylobacterota</taxon>
        <taxon>Epsilonproteobacteria</taxon>
        <taxon>Campylobacterales</taxon>
        <taxon>Helicobacteraceae</taxon>
        <taxon>Helicobacter</taxon>
    </lineage>
</organism>
<keyword evidence="1 9" id="KW-0963">Cytoplasm</keyword>
<dbReference type="Proteomes" id="UP000317935">
    <property type="component" value="Chromosome"/>
</dbReference>
<dbReference type="PIRSF" id="PIRSF006755">
    <property type="entry name" value="DTB_synth"/>
    <property type="match status" value="1"/>
</dbReference>
<dbReference type="GO" id="GO:0005524">
    <property type="term" value="F:ATP binding"/>
    <property type="evidence" value="ECO:0007669"/>
    <property type="project" value="UniProtKB-UniRule"/>
</dbReference>
<keyword evidence="4 9" id="KW-0547">Nucleotide-binding</keyword>
<keyword evidence="7 9" id="KW-0460">Magnesium</keyword>
<dbReference type="Pfam" id="PF13500">
    <property type="entry name" value="AAA_26"/>
    <property type="match status" value="1"/>
</dbReference>
<evidence type="ECO:0000313" key="10">
    <source>
        <dbReference type="EMBL" id="BCD45424.1"/>
    </source>
</evidence>
<keyword evidence="3 9" id="KW-0479">Metal-binding</keyword>
<feature type="binding site" evidence="9">
    <location>
        <position position="42"/>
    </location>
    <ligand>
        <name>substrate</name>
    </ligand>
</feature>
<evidence type="ECO:0000313" key="13">
    <source>
        <dbReference type="Proteomes" id="UP000509742"/>
    </source>
</evidence>
<feature type="binding site" evidence="9">
    <location>
        <position position="17"/>
    </location>
    <ligand>
        <name>Mg(2+)</name>
        <dbReference type="ChEBI" id="CHEBI:18420"/>
    </ligand>
</feature>
<comment type="subcellular location">
    <subcellularLocation>
        <location evidence="9">Cytoplasm</location>
    </subcellularLocation>
</comment>
<evidence type="ECO:0000256" key="9">
    <source>
        <dbReference type="HAMAP-Rule" id="MF_00336"/>
    </source>
</evidence>
<dbReference type="EMBL" id="AP019774">
    <property type="protein sequence ID" value="BCD70177.1"/>
    <property type="molecule type" value="Genomic_DNA"/>
</dbReference>
<evidence type="ECO:0000256" key="8">
    <source>
        <dbReference type="ARBA" id="ARBA00047386"/>
    </source>
</evidence>
<comment type="caution">
    <text evidence="9">Lacks conserved residue(s) required for the propagation of feature annotation.</text>
</comment>
<dbReference type="CDD" id="cd03109">
    <property type="entry name" value="DTBS"/>
    <property type="match status" value="1"/>
</dbReference>
<evidence type="ECO:0000256" key="2">
    <source>
        <dbReference type="ARBA" id="ARBA00022598"/>
    </source>
</evidence>
<protein>
    <recommendedName>
        <fullName evidence="9">ATP-dependent dethiobiotin synthetase BioD</fullName>
        <ecNumber evidence="9">6.3.3.3</ecNumber>
    </recommendedName>
    <alternativeName>
        <fullName evidence="9">DTB synthetase</fullName>
        <shortName evidence="9">DTBS</shortName>
    </alternativeName>
    <alternativeName>
        <fullName evidence="9">Dethiobiotin synthase</fullName>
    </alternativeName>
</protein>
<feature type="binding site" evidence="9">
    <location>
        <begin position="117"/>
        <end position="120"/>
    </location>
    <ligand>
        <name>ATP</name>
        <dbReference type="ChEBI" id="CHEBI:30616"/>
    </ligand>
</feature>
<dbReference type="Proteomes" id="UP000509742">
    <property type="component" value="Chromosome"/>
</dbReference>
<feature type="binding site" evidence="9">
    <location>
        <position position="63"/>
    </location>
    <ligand>
        <name>ATP</name>
        <dbReference type="ChEBI" id="CHEBI:30616"/>
    </ligand>
</feature>
<dbReference type="EMBL" id="AP023036">
    <property type="protein sequence ID" value="BCD45424.1"/>
    <property type="molecule type" value="Genomic_DNA"/>
</dbReference>
<keyword evidence="13" id="KW-1185">Reference proteome</keyword>
<gene>
    <name evidence="9 11" type="primary">bioD</name>
    <name evidence="10" type="ORF">NHP190020_04630</name>
    <name evidence="11" type="ORF">SNTW_08220</name>
</gene>
<dbReference type="HAMAP" id="MF_00336">
    <property type="entry name" value="BioD"/>
    <property type="match status" value="1"/>
</dbReference>